<dbReference type="EMBL" id="CP067140">
    <property type="protein sequence ID" value="WCR02664.1"/>
    <property type="molecule type" value="Genomic_DNA"/>
</dbReference>
<dbReference type="EMBL" id="FTOU01000031">
    <property type="protein sequence ID" value="SIT17446.1"/>
    <property type="molecule type" value="Genomic_DNA"/>
</dbReference>
<dbReference type="GO" id="GO:0008483">
    <property type="term" value="F:transaminase activity"/>
    <property type="evidence" value="ECO:0007669"/>
    <property type="project" value="UniProtKB-KW"/>
</dbReference>
<dbReference type="PANTHER" id="PTHR42743:SF13">
    <property type="entry name" value="P-LOOP CONTAINING NUCLEOSIDE TRIPHOSPHATE HYDROLASE PROTEIN"/>
    <property type="match status" value="1"/>
</dbReference>
<dbReference type="InterPro" id="IPR043131">
    <property type="entry name" value="BCAT-like_N"/>
</dbReference>
<dbReference type="Gene3D" id="3.20.10.10">
    <property type="entry name" value="D-amino Acid Aminotransferase, subunit A, domain 2"/>
    <property type="match status" value="1"/>
</dbReference>
<dbReference type="RefSeq" id="WP_076528994.1">
    <property type="nucleotide sequence ID" value="NZ_CP067140.1"/>
</dbReference>
<dbReference type="AlphaFoldDB" id="A0AA45W8J6"/>
<reference evidence="3 5" key="1">
    <citation type="submission" date="2017-01" db="EMBL/GenBank/DDBJ databases">
        <authorList>
            <person name="Varghese N."/>
            <person name="Submissions S."/>
        </authorList>
    </citation>
    <scope>NUCLEOTIDE SEQUENCE [LARGE SCALE GENOMIC DNA]</scope>
    <source>
        <strain evidence="3 5">DSM 18447</strain>
    </source>
</reference>
<gene>
    <name evidence="4" type="ORF">JHX88_17720</name>
    <name evidence="3" type="ORF">SAMN05421772_13114</name>
</gene>
<evidence type="ECO:0000313" key="4">
    <source>
        <dbReference type="EMBL" id="WCR02664.1"/>
    </source>
</evidence>
<evidence type="ECO:0000313" key="5">
    <source>
        <dbReference type="Proteomes" id="UP000186216"/>
    </source>
</evidence>
<keyword evidence="3" id="KW-0456">Lyase</keyword>
<dbReference type="SUPFAM" id="SSF56752">
    <property type="entry name" value="D-aminoacid aminotransferase-like PLP-dependent enzymes"/>
    <property type="match status" value="1"/>
</dbReference>
<reference evidence="4 6" key="2">
    <citation type="submission" date="2021-01" db="EMBL/GenBank/DDBJ databases">
        <title>Biogeographic distribution of Paracoccus.</title>
        <authorList>
            <person name="Hollensteiner J."/>
            <person name="Leineberger J."/>
            <person name="Brinkhoff T."/>
            <person name="Daniel R."/>
        </authorList>
    </citation>
    <scope>NUCLEOTIDE SEQUENCE [LARGE SCALE GENOMIC DNA]</scope>
    <source>
        <strain evidence="4 6">DSM 18447</strain>
    </source>
</reference>
<evidence type="ECO:0000313" key="6">
    <source>
        <dbReference type="Proteomes" id="UP001215549"/>
    </source>
</evidence>
<evidence type="ECO:0000313" key="3">
    <source>
        <dbReference type="EMBL" id="SIT17446.1"/>
    </source>
</evidence>
<dbReference type="PANTHER" id="PTHR42743">
    <property type="entry name" value="AMINO-ACID AMINOTRANSFERASE"/>
    <property type="match status" value="1"/>
</dbReference>
<name>A0AA45W8J6_9RHOB</name>
<evidence type="ECO:0000256" key="1">
    <source>
        <dbReference type="ARBA" id="ARBA00009320"/>
    </source>
</evidence>
<dbReference type="GO" id="GO:0016829">
    <property type="term" value="F:lyase activity"/>
    <property type="evidence" value="ECO:0007669"/>
    <property type="project" value="UniProtKB-KW"/>
</dbReference>
<sequence length="270" mass="29371">MQKVSSFVTMLDGHEASAQDLAPLAFAGFAHFTAMQIREGKVRGLDLHLDRLRSASMAMFGKAHADTDIRDFLRAAVEAGPSDLSLTATVFSRSGEFTTHGASNDPAILVRTFPASSGPAGPLTLGVVKHQRSLADLKHVGESMKTYSLRQAAEKGFDDAAFIDEQGRIGEATIWNLAFWDGNSIIWPKADILKGITMQIIERQIAKTGVRSETREIDLADIKQFSGAALMNSWTPCVPVSTIGTVDLPVPSDFREILRSAYRAELPVRI</sequence>
<keyword evidence="6" id="KW-1185">Reference proteome</keyword>
<dbReference type="InterPro" id="IPR050571">
    <property type="entry name" value="Class-IV_PLP-Dep_Aminotrnsfr"/>
</dbReference>
<protein>
    <recommendedName>
        <fullName evidence="2">Probable branched-chain-amino-acid aminotransferase</fullName>
    </recommendedName>
</protein>
<dbReference type="NCBIfam" id="NF006734">
    <property type="entry name" value="PRK09266.1"/>
    <property type="match status" value="1"/>
</dbReference>
<keyword evidence="3" id="KW-0808">Transferase</keyword>
<accession>A0AA45W8J6</accession>
<dbReference type="InterPro" id="IPR001544">
    <property type="entry name" value="Aminotrans_IV"/>
</dbReference>
<dbReference type="Proteomes" id="UP001215549">
    <property type="component" value="Chromosome"/>
</dbReference>
<evidence type="ECO:0000256" key="2">
    <source>
        <dbReference type="ARBA" id="ARBA00014472"/>
    </source>
</evidence>
<dbReference type="Pfam" id="PF01063">
    <property type="entry name" value="Aminotran_4"/>
    <property type="match status" value="1"/>
</dbReference>
<proteinExistence type="inferred from homology"/>
<keyword evidence="3" id="KW-0032">Aminotransferase</keyword>
<dbReference type="Gene3D" id="3.30.470.10">
    <property type="match status" value="1"/>
</dbReference>
<comment type="similarity">
    <text evidence="1">Belongs to the class-IV pyridoxal-phosphate-dependent aminotransferase family.</text>
</comment>
<organism evidence="3 5">
    <name type="scientific">Paracoccus saliphilus</name>
    <dbReference type="NCBI Taxonomy" id="405559"/>
    <lineage>
        <taxon>Bacteria</taxon>
        <taxon>Pseudomonadati</taxon>
        <taxon>Pseudomonadota</taxon>
        <taxon>Alphaproteobacteria</taxon>
        <taxon>Rhodobacterales</taxon>
        <taxon>Paracoccaceae</taxon>
        <taxon>Paracoccus</taxon>
    </lineage>
</organism>
<dbReference type="InterPro" id="IPR036038">
    <property type="entry name" value="Aminotransferase-like"/>
</dbReference>
<dbReference type="GO" id="GO:0046394">
    <property type="term" value="P:carboxylic acid biosynthetic process"/>
    <property type="evidence" value="ECO:0007669"/>
    <property type="project" value="UniProtKB-ARBA"/>
</dbReference>
<dbReference type="Proteomes" id="UP000186216">
    <property type="component" value="Unassembled WGS sequence"/>
</dbReference>
<dbReference type="InterPro" id="IPR043132">
    <property type="entry name" value="BCAT-like_C"/>
</dbReference>